<dbReference type="AlphaFoldDB" id="A0A2G9ZEM9"/>
<dbReference type="Gene3D" id="3.40.50.300">
    <property type="entry name" value="P-loop containing nucleotide triphosphate hydrolases"/>
    <property type="match status" value="1"/>
</dbReference>
<dbReference type="InterPro" id="IPR027417">
    <property type="entry name" value="P-loop_NTPase"/>
</dbReference>
<evidence type="ECO:0000313" key="1">
    <source>
        <dbReference type="EMBL" id="PIP31624.1"/>
    </source>
</evidence>
<name>A0A2G9ZEM9_9BACT</name>
<dbReference type="SUPFAM" id="SSF53795">
    <property type="entry name" value="PEP carboxykinase-like"/>
    <property type="match status" value="1"/>
</dbReference>
<organism evidence="1 2">
    <name type="scientific">bacterium (Candidatus Gribaldobacteria) CG23_combo_of_CG06-09_8_20_14_all_37_87_8</name>
    <dbReference type="NCBI Taxonomy" id="2014278"/>
    <lineage>
        <taxon>Bacteria</taxon>
        <taxon>Candidatus Gribaldobacteria</taxon>
    </lineage>
</organism>
<proteinExistence type="predicted"/>
<protein>
    <recommendedName>
        <fullName evidence="3">HPr kinase/phosphorylase C-terminal domain-containing protein</fullName>
    </recommendedName>
</protein>
<dbReference type="Proteomes" id="UP000230447">
    <property type="component" value="Unassembled WGS sequence"/>
</dbReference>
<evidence type="ECO:0008006" key="3">
    <source>
        <dbReference type="Google" id="ProtNLM"/>
    </source>
</evidence>
<accession>A0A2G9ZEM9</accession>
<sequence length="326" mass="37909">MDKKIKFRCAIYIGDYGLNVYSNYPKTFDILRKGSFIPFIPEYRCLKTKAASDYSIIYIEDKFSSARMLNDNKTLEIKGPLKDMVEAATIPFRAHFMLEQQMEKDSIFTTQGAGVSKQGKAVLLMGKRGAGKTSITLELCRKYNYKLVGNDLVLVGLKRNKGYFFRGAKVFTLRFTTVQYYNTDLQKFFKKEHLNEWTNKVRLLPKDLGISIERNHPKIIKVFYVHLLNDKSAPLYIQKIGGKETSYMGRLYLYDELSRYIRGTCIPIVYGSQFYIGDYLPSLDNSKYHKNRLKFINWIMDKVGFYFISGSMNAICNFINQELDEK</sequence>
<comment type="caution">
    <text evidence="1">The sequence shown here is derived from an EMBL/GenBank/DDBJ whole genome shotgun (WGS) entry which is preliminary data.</text>
</comment>
<reference evidence="1 2" key="1">
    <citation type="submission" date="2017-09" db="EMBL/GenBank/DDBJ databases">
        <title>Depth-based differentiation of microbial function through sediment-hosted aquifers and enrichment of novel symbionts in the deep terrestrial subsurface.</title>
        <authorList>
            <person name="Probst A.J."/>
            <person name="Ladd B."/>
            <person name="Jarett J.K."/>
            <person name="Geller-Mcgrath D.E."/>
            <person name="Sieber C.M."/>
            <person name="Emerson J.B."/>
            <person name="Anantharaman K."/>
            <person name="Thomas B.C."/>
            <person name="Malmstrom R."/>
            <person name="Stieglmeier M."/>
            <person name="Klingl A."/>
            <person name="Woyke T."/>
            <person name="Ryan C.M."/>
            <person name="Banfield J.F."/>
        </authorList>
    </citation>
    <scope>NUCLEOTIDE SEQUENCE [LARGE SCALE GENOMIC DNA]</scope>
    <source>
        <strain evidence="1">CG23_combo_of_CG06-09_8_20_14_all_37_87_8</strain>
    </source>
</reference>
<dbReference type="EMBL" id="PCSB01000055">
    <property type="protein sequence ID" value="PIP31624.1"/>
    <property type="molecule type" value="Genomic_DNA"/>
</dbReference>
<evidence type="ECO:0000313" key="2">
    <source>
        <dbReference type="Proteomes" id="UP000230447"/>
    </source>
</evidence>
<gene>
    <name evidence="1" type="ORF">COX24_02565</name>
</gene>